<sequence length="60" mass="7423">MVFKNGTKIKKKKKNYLSFLNLFISFINNLFMFLNLLVFNFNIYIDKEYDFHIPFFMQKI</sequence>
<evidence type="ECO:0000313" key="2">
    <source>
        <dbReference type="EMBL" id="ERT69480.1"/>
    </source>
</evidence>
<dbReference type="STRING" id="1319815.HMPREF0202_00632"/>
<dbReference type="AlphaFoldDB" id="U7VD59"/>
<keyword evidence="1" id="KW-0472">Membrane</keyword>
<comment type="caution">
    <text evidence="2">The sequence shown here is derived from an EMBL/GenBank/DDBJ whole genome shotgun (WGS) entry which is preliminary data.</text>
</comment>
<organism evidence="2 3">
    <name type="scientific">Cetobacterium somerae ATCC BAA-474</name>
    <dbReference type="NCBI Taxonomy" id="1319815"/>
    <lineage>
        <taxon>Bacteria</taxon>
        <taxon>Fusobacteriati</taxon>
        <taxon>Fusobacteriota</taxon>
        <taxon>Fusobacteriia</taxon>
        <taxon>Fusobacteriales</taxon>
        <taxon>Fusobacteriaceae</taxon>
        <taxon>Cetobacterium</taxon>
    </lineage>
</organism>
<gene>
    <name evidence="2" type="ORF">HMPREF0202_00632</name>
</gene>
<protein>
    <submittedName>
        <fullName evidence="2">Uncharacterized protein</fullName>
    </submittedName>
</protein>
<keyword evidence="3" id="KW-1185">Reference proteome</keyword>
<keyword evidence="1" id="KW-1133">Transmembrane helix</keyword>
<name>U7VD59_9FUSO</name>
<dbReference type="Proteomes" id="UP000017081">
    <property type="component" value="Unassembled WGS sequence"/>
</dbReference>
<accession>U7VD59</accession>
<dbReference type="RefSeq" id="WP_023050178.1">
    <property type="nucleotide sequence ID" value="NZ_CP173065.2"/>
</dbReference>
<dbReference type="HOGENOM" id="CLU_2932830_0_0_0"/>
<proteinExistence type="predicted"/>
<feature type="transmembrane region" description="Helical" evidence="1">
    <location>
        <begin position="20"/>
        <end position="45"/>
    </location>
</feature>
<evidence type="ECO:0000313" key="3">
    <source>
        <dbReference type="Proteomes" id="UP000017081"/>
    </source>
</evidence>
<dbReference type="EMBL" id="AXZF01000021">
    <property type="protein sequence ID" value="ERT69480.1"/>
    <property type="molecule type" value="Genomic_DNA"/>
</dbReference>
<reference evidence="2 3" key="1">
    <citation type="submission" date="2013-08" db="EMBL/GenBank/DDBJ databases">
        <authorList>
            <person name="Weinstock G."/>
            <person name="Sodergren E."/>
            <person name="Wylie T."/>
            <person name="Fulton L."/>
            <person name="Fulton R."/>
            <person name="Fronick C."/>
            <person name="O'Laughlin M."/>
            <person name="Godfrey J."/>
            <person name="Miner T."/>
            <person name="Herter B."/>
            <person name="Appelbaum E."/>
            <person name="Cordes M."/>
            <person name="Lek S."/>
            <person name="Wollam A."/>
            <person name="Pepin K.H."/>
            <person name="Palsikar V.B."/>
            <person name="Mitreva M."/>
            <person name="Wilson R.K."/>
        </authorList>
    </citation>
    <scope>NUCLEOTIDE SEQUENCE [LARGE SCALE GENOMIC DNA]</scope>
    <source>
        <strain evidence="2 3">ATCC BAA-474</strain>
    </source>
</reference>
<keyword evidence="1" id="KW-0812">Transmembrane</keyword>
<evidence type="ECO:0000256" key="1">
    <source>
        <dbReference type="SAM" id="Phobius"/>
    </source>
</evidence>